<evidence type="ECO:0000256" key="4">
    <source>
        <dbReference type="ARBA" id="ARBA00022842"/>
    </source>
</evidence>
<dbReference type="SFLD" id="SFLDS00003">
    <property type="entry name" value="Haloacid_Dehalogenase"/>
    <property type="match status" value="1"/>
</dbReference>
<dbReference type="KEGG" id="vhy:G7082_12260"/>
<dbReference type="Gene3D" id="3.40.50.1000">
    <property type="entry name" value="HAD superfamily/HAD-like"/>
    <property type="match status" value="1"/>
</dbReference>
<dbReference type="NCBIfam" id="TIGR01549">
    <property type="entry name" value="HAD-SF-IA-v1"/>
    <property type="match status" value="1"/>
</dbReference>
<dbReference type="PANTHER" id="PTHR46470">
    <property type="entry name" value="N-ACYLNEURAMINATE-9-PHOSPHATASE"/>
    <property type="match status" value="1"/>
</dbReference>
<dbReference type="InterPro" id="IPR023198">
    <property type="entry name" value="PGP-like_dom2"/>
</dbReference>
<proteinExistence type="predicted"/>
<accession>A0A6G8AVW3</accession>
<dbReference type="InterPro" id="IPR041492">
    <property type="entry name" value="HAD_2"/>
</dbReference>
<comment type="cofactor">
    <cofactor evidence="1">
        <name>Mg(2+)</name>
        <dbReference type="ChEBI" id="CHEBI:18420"/>
    </cofactor>
</comment>
<dbReference type="GO" id="GO:0044281">
    <property type="term" value="P:small molecule metabolic process"/>
    <property type="evidence" value="ECO:0007669"/>
    <property type="project" value="UniProtKB-ARBA"/>
</dbReference>
<keyword evidence="6" id="KW-1185">Reference proteome</keyword>
<dbReference type="SFLD" id="SFLDG01129">
    <property type="entry name" value="C1.5:_HAD__Beta-PGM__Phosphata"/>
    <property type="match status" value="1"/>
</dbReference>
<gene>
    <name evidence="5" type="ORF">G7082_12260</name>
</gene>
<keyword evidence="3 5" id="KW-0378">Hydrolase</keyword>
<keyword evidence="2" id="KW-0479">Metal-binding</keyword>
<evidence type="ECO:0000313" key="5">
    <source>
        <dbReference type="EMBL" id="QIL49208.1"/>
    </source>
</evidence>
<keyword evidence="4" id="KW-0460">Magnesium</keyword>
<evidence type="ECO:0000256" key="1">
    <source>
        <dbReference type="ARBA" id="ARBA00001946"/>
    </source>
</evidence>
<dbReference type="InterPro" id="IPR051400">
    <property type="entry name" value="HAD-like_hydrolase"/>
</dbReference>
<dbReference type="EMBL" id="CP049887">
    <property type="protein sequence ID" value="QIL49208.1"/>
    <property type="molecule type" value="Genomic_DNA"/>
</dbReference>
<name>A0A6G8AVW3_9ENTE</name>
<protein>
    <submittedName>
        <fullName evidence="5">HAD family hydrolase</fullName>
    </submittedName>
</protein>
<dbReference type="Proteomes" id="UP000501747">
    <property type="component" value="Chromosome"/>
</dbReference>
<dbReference type="PANTHER" id="PTHR46470:SF2">
    <property type="entry name" value="GLYCERALDEHYDE 3-PHOSPHATE PHOSPHATASE"/>
    <property type="match status" value="1"/>
</dbReference>
<dbReference type="Pfam" id="PF13419">
    <property type="entry name" value="HAD_2"/>
    <property type="match status" value="1"/>
</dbReference>
<evidence type="ECO:0000256" key="2">
    <source>
        <dbReference type="ARBA" id="ARBA00022723"/>
    </source>
</evidence>
<reference evidence="5 6" key="1">
    <citation type="submission" date="2020-03" db="EMBL/GenBank/DDBJ databases">
        <title>Vagococcus sp. nov., isolated from beetles.</title>
        <authorList>
            <person name="Hyun D.-W."/>
            <person name="Bae J.-W."/>
        </authorList>
    </citation>
    <scope>NUCLEOTIDE SEQUENCE [LARGE SCALE GENOMIC DNA]</scope>
    <source>
        <strain evidence="5 6">HDW17B</strain>
    </source>
</reference>
<dbReference type="GO" id="GO:0046872">
    <property type="term" value="F:metal ion binding"/>
    <property type="evidence" value="ECO:0007669"/>
    <property type="project" value="UniProtKB-KW"/>
</dbReference>
<dbReference type="NCBIfam" id="TIGR01509">
    <property type="entry name" value="HAD-SF-IA-v3"/>
    <property type="match status" value="1"/>
</dbReference>
<dbReference type="PRINTS" id="PR00413">
    <property type="entry name" value="HADHALOGNASE"/>
</dbReference>
<dbReference type="AlphaFoldDB" id="A0A6G8AVW3"/>
<dbReference type="GO" id="GO:0016791">
    <property type="term" value="F:phosphatase activity"/>
    <property type="evidence" value="ECO:0007669"/>
    <property type="project" value="TreeGrafter"/>
</dbReference>
<evidence type="ECO:0000256" key="3">
    <source>
        <dbReference type="ARBA" id="ARBA00022801"/>
    </source>
</evidence>
<dbReference type="InterPro" id="IPR006439">
    <property type="entry name" value="HAD-SF_hydro_IA"/>
</dbReference>
<dbReference type="InterPro" id="IPR036412">
    <property type="entry name" value="HAD-like_sf"/>
</dbReference>
<dbReference type="RefSeq" id="WP_166035334.1">
    <property type="nucleotide sequence ID" value="NZ_CP049887.1"/>
</dbReference>
<dbReference type="SUPFAM" id="SSF56784">
    <property type="entry name" value="HAD-like"/>
    <property type="match status" value="1"/>
</dbReference>
<dbReference type="InterPro" id="IPR023214">
    <property type="entry name" value="HAD_sf"/>
</dbReference>
<organism evidence="5 6">
    <name type="scientific">Vagococcus hydrophili</name>
    <dbReference type="NCBI Taxonomy" id="2714947"/>
    <lineage>
        <taxon>Bacteria</taxon>
        <taxon>Bacillati</taxon>
        <taxon>Bacillota</taxon>
        <taxon>Bacilli</taxon>
        <taxon>Lactobacillales</taxon>
        <taxon>Enterococcaceae</taxon>
        <taxon>Vagococcus</taxon>
    </lineage>
</organism>
<sequence>MKEISWICFDVGETLVDEKKSYLNYATRCRHQLATKNIEVSPSTYLKMIENNYKQNEKRPLYATWEAFNSGDQRPKWQHVNESLYPDVRETLHLLSRKYKLGVIANQGVGLKERLTSFEILDYFSLIVSSSDVNIKKPDPEIFKIALEKANVKASSAVYIGDRVDNDMIPAKQLGMKTIRIKQGMAKFQSESLLYPSDFIISDFSELLDIL</sequence>
<dbReference type="Gene3D" id="1.10.150.240">
    <property type="entry name" value="Putative phosphatase, domain 2"/>
    <property type="match status" value="1"/>
</dbReference>
<evidence type="ECO:0000313" key="6">
    <source>
        <dbReference type="Proteomes" id="UP000501747"/>
    </source>
</evidence>